<dbReference type="AlphaFoldDB" id="A0A1Y2DRK2"/>
<organism evidence="1 2">
    <name type="scientific">Neocallimastix californiae</name>
    <dbReference type="NCBI Taxonomy" id="1754190"/>
    <lineage>
        <taxon>Eukaryota</taxon>
        <taxon>Fungi</taxon>
        <taxon>Fungi incertae sedis</taxon>
        <taxon>Chytridiomycota</taxon>
        <taxon>Chytridiomycota incertae sedis</taxon>
        <taxon>Neocallimastigomycetes</taxon>
        <taxon>Neocallimastigales</taxon>
        <taxon>Neocallimastigaceae</taxon>
        <taxon>Neocallimastix</taxon>
    </lineage>
</organism>
<dbReference type="EMBL" id="MCOG01000059">
    <property type="protein sequence ID" value="ORY61901.1"/>
    <property type="molecule type" value="Genomic_DNA"/>
</dbReference>
<sequence length="276" mass="33468">MGLICPGYNSIKSQITRSRRKQLPPDITTFDEIPNESKYYKTKRDENFMIFKNNDLIVFQSPFQAELFSKNKHIFADGTFYIAPIFSYQVFITRTYVTKLNSLEIKKKELCGNKVEKIKDLYIYYNNISNFPFINPEYIYDIYSKIKSECQEHNYVQFLEFLEYFKKTYLNNFETENWNYYDNIEHITNNVSETFNKYLKKLFAKIPTFFQLLSELQKEESKYYIEYERRTAGILRNKKQKKLIRTEEIKALVKYYKNMEILLKKKKSVRNDFIDL</sequence>
<comment type="caution">
    <text evidence="1">The sequence shown here is derived from an EMBL/GenBank/DDBJ whole genome shotgun (WGS) entry which is preliminary data.</text>
</comment>
<keyword evidence="2" id="KW-1185">Reference proteome</keyword>
<gene>
    <name evidence="1" type="ORF">LY90DRAFT_505618</name>
</gene>
<dbReference type="Proteomes" id="UP000193920">
    <property type="component" value="Unassembled WGS sequence"/>
</dbReference>
<accession>A0A1Y2DRK2</accession>
<reference evidence="1 2" key="1">
    <citation type="submission" date="2016-08" db="EMBL/GenBank/DDBJ databases">
        <title>A Parts List for Fungal Cellulosomes Revealed by Comparative Genomics.</title>
        <authorList>
            <consortium name="DOE Joint Genome Institute"/>
            <person name="Haitjema C.H."/>
            <person name="Gilmore S.P."/>
            <person name="Henske J.K."/>
            <person name="Solomon K.V."/>
            <person name="De Groot R."/>
            <person name="Kuo A."/>
            <person name="Mondo S.J."/>
            <person name="Salamov A.A."/>
            <person name="Labutti K."/>
            <person name="Zhao Z."/>
            <person name="Chiniquy J."/>
            <person name="Barry K."/>
            <person name="Brewer H.M."/>
            <person name="Purvine S.O."/>
            <person name="Wright A.T."/>
            <person name="Boxma B."/>
            <person name="Van Alen T."/>
            <person name="Hackstein J.H."/>
            <person name="Baker S.E."/>
            <person name="Grigoriev I.V."/>
            <person name="O'Malley M.A."/>
        </authorList>
    </citation>
    <scope>NUCLEOTIDE SEQUENCE [LARGE SCALE GENOMIC DNA]</scope>
    <source>
        <strain evidence="1 2">G1</strain>
    </source>
</reference>
<name>A0A1Y2DRK2_9FUNG</name>
<evidence type="ECO:0000313" key="1">
    <source>
        <dbReference type="EMBL" id="ORY61901.1"/>
    </source>
</evidence>
<protein>
    <submittedName>
        <fullName evidence="1">Uncharacterized protein</fullName>
    </submittedName>
</protein>
<evidence type="ECO:0000313" key="2">
    <source>
        <dbReference type="Proteomes" id="UP000193920"/>
    </source>
</evidence>
<dbReference type="OrthoDB" id="90756at2759"/>
<proteinExistence type="predicted"/>